<evidence type="ECO:0000313" key="1">
    <source>
        <dbReference type="EMBL" id="ETO22645.1"/>
    </source>
</evidence>
<keyword evidence="2" id="KW-1185">Reference proteome</keyword>
<evidence type="ECO:0008006" key="3">
    <source>
        <dbReference type="Google" id="ProtNLM"/>
    </source>
</evidence>
<dbReference type="EMBL" id="ASPP01010579">
    <property type="protein sequence ID" value="ETO22645.1"/>
    <property type="molecule type" value="Genomic_DNA"/>
</dbReference>
<comment type="caution">
    <text evidence="1">The sequence shown here is derived from an EMBL/GenBank/DDBJ whole genome shotgun (WGS) entry which is preliminary data.</text>
</comment>
<evidence type="ECO:0000313" key="2">
    <source>
        <dbReference type="Proteomes" id="UP000023152"/>
    </source>
</evidence>
<proteinExistence type="predicted"/>
<dbReference type="AlphaFoldDB" id="X6N8M5"/>
<gene>
    <name evidence="1" type="ORF">RFI_14547</name>
</gene>
<sequence>MTSTKKDNKFFRLDISPKKVYRYYSDGQNDYGWGCVYRNAQTLLEVMNITTPQLLELVEFFLDESVAKDVGSNSLKAESRGLWIEPHDVEDYIHSHYADSIGTELESHKIKKKKTKKKKSEKQKEKEVTYPKIVDSCEEIRQIIIKHLESVNLPILIDDGSYSYLISGIDFKNEKYEIIDPHYGMLYSKNPPNTTSSDKKNIYGDDSGKIRWEAFDWFENQSKTWMMLYTRPKNK</sequence>
<dbReference type="OMA" id="WGCVYRN"/>
<name>X6N8M5_RETFI</name>
<dbReference type="Gene3D" id="3.90.70.130">
    <property type="match status" value="2"/>
</dbReference>
<reference evidence="1 2" key="1">
    <citation type="journal article" date="2013" name="Curr. Biol.">
        <title>The Genome of the Foraminiferan Reticulomyxa filosa.</title>
        <authorList>
            <person name="Glockner G."/>
            <person name="Hulsmann N."/>
            <person name="Schleicher M."/>
            <person name="Noegel A.A."/>
            <person name="Eichinger L."/>
            <person name="Gallinger C."/>
            <person name="Pawlowski J."/>
            <person name="Sierra R."/>
            <person name="Euteneuer U."/>
            <person name="Pillet L."/>
            <person name="Moustafa A."/>
            <person name="Platzer M."/>
            <person name="Groth M."/>
            <person name="Szafranski K."/>
            <person name="Schliwa M."/>
        </authorList>
    </citation>
    <scope>NUCLEOTIDE SEQUENCE [LARGE SCALE GENOMIC DNA]</scope>
</reference>
<protein>
    <recommendedName>
        <fullName evidence="3">Peptidase C78, ubiquitin fold modifier-specific peptidase 1/ 2</fullName>
    </recommendedName>
</protein>
<dbReference type="Proteomes" id="UP000023152">
    <property type="component" value="Unassembled WGS sequence"/>
</dbReference>
<accession>X6N8M5</accession>
<organism evidence="1 2">
    <name type="scientific">Reticulomyxa filosa</name>
    <dbReference type="NCBI Taxonomy" id="46433"/>
    <lineage>
        <taxon>Eukaryota</taxon>
        <taxon>Sar</taxon>
        <taxon>Rhizaria</taxon>
        <taxon>Retaria</taxon>
        <taxon>Foraminifera</taxon>
        <taxon>Monothalamids</taxon>
        <taxon>Reticulomyxidae</taxon>
        <taxon>Reticulomyxa</taxon>
    </lineage>
</organism>